<name>A0A0K6I1H4_9HYPH</name>
<dbReference type="Gene3D" id="3.40.50.150">
    <property type="entry name" value="Vaccinia Virus protein VP39"/>
    <property type="match status" value="1"/>
</dbReference>
<evidence type="ECO:0000259" key="4">
    <source>
        <dbReference type="Pfam" id="PF05175"/>
    </source>
</evidence>
<keyword evidence="5" id="KW-0689">Ribosomal protein</keyword>
<protein>
    <submittedName>
        <fullName evidence="5">Protein-(Glutamine-N5) methyltransferase, ribosomal protein L3-specific</fullName>
    </submittedName>
</protein>
<dbReference type="EMBL" id="CYHE01000007">
    <property type="protein sequence ID" value="CUA97117.1"/>
    <property type="molecule type" value="Genomic_DNA"/>
</dbReference>
<feature type="domain" description="Methyltransferase small" evidence="4">
    <location>
        <begin position="156"/>
        <end position="257"/>
    </location>
</feature>
<dbReference type="Pfam" id="PF05175">
    <property type="entry name" value="MTS"/>
    <property type="match status" value="1"/>
</dbReference>
<dbReference type="CDD" id="cd02440">
    <property type="entry name" value="AdoMet_MTases"/>
    <property type="match status" value="1"/>
</dbReference>
<dbReference type="AlphaFoldDB" id="A0A0K6I1H4"/>
<dbReference type="PANTHER" id="PTHR47806">
    <property type="entry name" value="50S RIBOSOMAL PROTEIN L3 GLUTAMINE METHYLTRANSFERASE"/>
    <property type="match status" value="1"/>
</dbReference>
<evidence type="ECO:0000256" key="2">
    <source>
        <dbReference type="ARBA" id="ARBA00022679"/>
    </source>
</evidence>
<evidence type="ECO:0000313" key="5">
    <source>
        <dbReference type="EMBL" id="CUA97117.1"/>
    </source>
</evidence>
<keyword evidence="1 5" id="KW-0489">Methyltransferase</keyword>
<dbReference type="NCBIfam" id="TIGR03533">
    <property type="entry name" value="L3_gln_methyl"/>
    <property type="match status" value="1"/>
</dbReference>
<evidence type="ECO:0000256" key="1">
    <source>
        <dbReference type="ARBA" id="ARBA00022603"/>
    </source>
</evidence>
<dbReference type="PANTHER" id="PTHR47806:SF1">
    <property type="entry name" value="RIBOSOMAL PROTEIN UL3 GLUTAMINE METHYLTRANSFERASE"/>
    <property type="match status" value="1"/>
</dbReference>
<reference evidence="6" key="1">
    <citation type="submission" date="2015-08" db="EMBL/GenBank/DDBJ databases">
        <authorList>
            <person name="Varghese N."/>
        </authorList>
    </citation>
    <scope>NUCLEOTIDE SEQUENCE [LARGE SCALE GENOMIC DNA]</scope>
    <source>
        <strain evidence="6">DSM 23407</strain>
    </source>
</reference>
<dbReference type="InterPro" id="IPR029063">
    <property type="entry name" value="SAM-dependent_MTases_sf"/>
</dbReference>
<sequence length="323" mass="35230">MPEGTPLNAPFAELTKPDLRREMAGMVTLRDALRLAVSAFQEAGLYYGHGSATAVDEAVFMILESLNLPVDDFNAFADARLTEREKTLLGERLALRIEKRLPAAYITGRSYLLGLPFRSDARALVPRSYIAELLRSPLFDGSEPAQSLIGDPYEVTSVLDLCTGGGSLAIFAAYAFPNAAVDAVDLSPEALSLAAENVRDHGLEDRITLLQGDLFAPVKGKTYDLIITNPPYVGPEVMEVLPGEFLHEPQMALAGGGGDGLDLVRRIIEECRAHLNPEGGMLCEIGEDHDILDEDYPDCEFLWLDSEDSASEVFWLPATSQWS</sequence>
<dbReference type="InterPro" id="IPR002052">
    <property type="entry name" value="DNA_methylase_N6_adenine_CS"/>
</dbReference>
<dbReference type="PROSITE" id="PS00092">
    <property type="entry name" value="N6_MTASE"/>
    <property type="match status" value="1"/>
</dbReference>
<dbReference type="InterPro" id="IPR017127">
    <property type="entry name" value="Ribosome_uL3_MTase"/>
</dbReference>
<keyword evidence="6" id="KW-1185">Reference proteome</keyword>
<organism evidence="5 6">
    <name type="scientific">Pannonibacter indicus</name>
    <dbReference type="NCBI Taxonomy" id="466044"/>
    <lineage>
        <taxon>Bacteria</taxon>
        <taxon>Pseudomonadati</taxon>
        <taxon>Pseudomonadota</taxon>
        <taxon>Alphaproteobacteria</taxon>
        <taxon>Hyphomicrobiales</taxon>
        <taxon>Stappiaceae</taxon>
        <taxon>Pannonibacter</taxon>
    </lineage>
</organism>
<gene>
    <name evidence="5" type="ORF">Ga0061067_10715</name>
</gene>
<dbReference type="Proteomes" id="UP000183900">
    <property type="component" value="Unassembled WGS sequence"/>
</dbReference>
<keyword evidence="5" id="KW-0687">Ribonucleoprotein</keyword>
<dbReference type="SUPFAM" id="SSF53335">
    <property type="entry name" value="S-adenosyl-L-methionine-dependent methyltransferases"/>
    <property type="match status" value="1"/>
</dbReference>
<keyword evidence="2 5" id="KW-0808">Transferase</keyword>
<dbReference type="RefSeq" id="WP_244270047.1">
    <property type="nucleotide sequence ID" value="NZ_CYHE01000007.1"/>
</dbReference>
<keyword evidence="3" id="KW-0949">S-adenosyl-L-methionine</keyword>
<dbReference type="GO" id="GO:0005829">
    <property type="term" value="C:cytosol"/>
    <property type="evidence" value="ECO:0007669"/>
    <property type="project" value="TreeGrafter"/>
</dbReference>
<proteinExistence type="predicted"/>
<dbReference type="NCBIfam" id="TIGR00536">
    <property type="entry name" value="hemK_fam"/>
    <property type="match status" value="1"/>
</dbReference>
<evidence type="ECO:0000313" key="6">
    <source>
        <dbReference type="Proteomes" id="UP000183900"/>
    </source>
</evidence>
<dbReference type="GO" id="GO:0036009">
    <property type="term" value="F:protein-glutamine N-methyltransferase activity"/>
    <property type="evidence" value="ECO:0007669"/>
    <property type="project" value="InterPro"/>
</dbReference>
<evidence type="ECO:0000256" key="3">
    <source>
        <dbReference type="ARBA" id="ARBA00022691"/>
    </source>
</evidence>
<dbReference type="InterPro" id="IPR007848">
    <property type="entry name" value="Small_mtfrase_dom"/>
</dbReference>
<dbReference type="GO" id="GO:0005840">
    <property type="term" value="C:ribosome"/>
    <property type="evidence" value="ECO:0007669"/>
    <property type="project" value="UniProtKB-KW"/>
</dbReference>
<dbReference type="InterPro" id="IPR004556">
    <property type="entry name" value="HemK-like"/>
</dbReference>
<dbReference type="GO" id="GO:0003676">
    <property type="term" value="F:nucleic acid binding"/>
    <property type="evidence" value="ECO:0007669"/>
    <property type="project" value="InterPro"/>
</dbReference>
<dbReference type="GO" id="GO:0032259">
    <property type="term" value="P:methylation"/>
    <property type="evidence" value="ECO:0007669"/>
    <property type="project" value="UniProtKB-KW"/>
</dbReference>
<accession>A0A0K6I1H4</accession>
<dbReference type="PIRSF" id="PIRSF037167">
    <property type="entry name" value="Mtase_YfcB_prd"/>
    <property type="match status" value="1"/>
</dbReference>